<keyword evidence="2" id="KW-0255">Endonuclease</keyword>
<organism evidence="2 3">
    <name type="scientific">Streptomyces lanatus</name>
    <dbReference type="NCBI Taxonomy" id="66900"/>
    <lineage>
        <taxon>Bacteria</taxon>
        <taxon>Bacillati</taxon>
        <taxon>Actinomycetota</taxon>
        <taxon>Actinomycetes</taxon>
        <taxon>Kitasatosporales</taxon>
        <taxon>Streptomycetaceae</taxon>
        <taxon>Streptomyces</taxon>
    </lineage>
</organism>
<name>A0ABV1Y0X7_9ACTN</name>
<keyword evidence="3" id="KW-1185">Reference proteome</keyword>
<dbReference type="RefSeq" id="WP_190074277.1">
    <property type="nucleotide sequence ID" value="NZ_JBEPFB010000018.1"/>
</dbReference>
<feature type="compositionally biased region" description="Basic residues" evidence="1">
    <location>
        <begin position="22"/>
        <end position="33"/>
    </location>
</feature>
<keyword evidence="2" id="KW-0540">Nuclease</keyword>
<dbReference type="Gene3D" id="3.40.1800.10">
    <property type="entry name" value="His-Me finger endonucleases"/>
    <property type="match status" value="1"/>
</dbReference>
<reference evidence="2 3" key="1">
    <citation type="submission" date="2024-06" db="EMBL/GenBank/DDBJ databases">
        <title>The Natural Products Discovery Center: Release of the First 8490 Sequenced Strains for Exploring Actinobacteria Biosynthetic Diversity.</title>
        <authorList>
            <person name="Kalkreuter E."/>
            <person name="Kautsar S.A."/>
            <person name="Yang D."/>
            <person name="Bader C.D."/>
            <person name="Teijaro C.N."/>
            <person name="Fluegel L."/>
            <person name="Davis C.M."/>
            <person name="Simpson J.R."/>
            <person name="Lauterbach L."/>
            <person name="Steele A.D."/>
            <person name="Gui C."/>
            <person name="Meng S."/>
            <person name="Li G."/>
            <person name="Viehrig K."/>
            <person name="Ye F."/>
            <person name="Su P."/>
            <person name="Kiefer A.F."/>
            <person name="Nichols A."/>
            <person name="Cepeda A.J."/>
            <person name="Yan W."/>
            <person name="Fan B."/>
            <person name="Jiang Y."/>
            <person name="Adhikari A."/>
            <person name="Zheng C.-J."/>
            <person name="Schuster L."/>
            <person name="Cowan T.M."/>
            <person name="Smanski M.J."/>
            <person name="Chevrette M.G."/>
            <person name="De Carvalho L.P.S."/>
            <person name="Shen B."/>
        </authorList>
    </citation>
    <scope>NUCLEOTIDE SEQUENCE [LARGE SCALE GENOMIC DNA]</scope>
    <source>
        <strain evidence="2 3">NPDC000155</strain>
    </source>
</reference>
<dbReference type="InterPro" id="IPR038563">
    <property type="entry name" value="Endonuclease_7_sf"/>
</dbReference>
<dbReference type="InterPro" id="IPR004211">
    <property type="entry name" value="Endonuclease_7"/>
</dbReference>
<feature type="region of interest" description="Disordered" evidence="1">
    <location>
        <begin position="190"/>
        <end position="211"/>
    </location>
</feature>
<comment type="caution">
    <text evidence="2">The sequence shown here is derived from an EMBL/GenBank/DDBJ whole genome shotgun (WGS) entry which is preliminary data.</text>
</comment>
<feature type="compositionally biased region" description="Basic and acidic residues" evidence="1">
    <location>
        <begin position="195"/>
        <end position="206"/>
    </location>
</feature>
<evidence type="ECO:0000256" key="1">
    <source>
        <dbReference type="SAM" id="MobiDB-lite"/>
    </source>
</evidence>
<keyword evidence="2" id="KW-0378">Hydrolase</keyword>
<dbReference type="SUPFAM" id="SSF54060">
    <property type="entry name" value="His-Me finger endonucleases"/>
    <property type="match status" value="1"/>
</dbReference>
<dbReference type="InterPro" id="IPR044925">
    <property type="entry name" value="His-Me_finger_sf"/>
</dbReference>
<dbReference type="GO" id="GO:0004519">
    <property type="term" value="F:endonuclease activity"/>
    <property type="evidence" value="ECO:0007669"/>
    <property type="project" value="UniProtKB-KW"/>
</dbReference>
<proteinExistence type="predicted"/>
<gene>
    <name evidence="2" type="ORF">ABT384_33290</name>
</gene>
<dbReference type="EMBL" id="JBEPFB010000018">
    <property type="protein sequence ID" value="MER7377509.1"/>
    <property type="molecule type" value="Genomic_DNA"/>
</dbReference>
<protein>
    <submittedName>
        <fullName evidence="2">Endonuclease domain-containing protein</fullName>
    </submittedName>
</protein>
<accession>A0ABV1Y0X7</accession>
<dbReference type="Proteomes" id="UP001486207">
    <property type="component" value="Unassembled WGS sequence"/>
</dbReference>
<evidence type="ECO:0000313" key="3">
    <source>
        <dbReference type="Proteomes" id="UP001486207"/>
    </source>
</evidence>
<dbReference type="Pfam" id="PF02945">
    <property type="entry name" value="Endonuclease_7"/>
    <property type="match status" value="1"/>
</dbReference>
<feature type="region of interest" description="Disordered" evidence="1">
    <location>
        <begin position="1"/>
        <end position="38"/>
    </location>
</feature>
<feature type="compositionally biased region" description="Polar residues" evidence="1">
    <location>
        <begin position="10"/>
        <end position="21"/>
    </location>
</feature>
<evidence type="ECO:0000313" key="2">
    <source>
        <dbReference type="EMBL" id="MER7377509.1"/>
    </source>
</evidence>
<sequence>MASHPHLQGPTASVSRSTQRSNMRKGGHPRRPRQGIEHDLRSTFLHEVRMISFDDDEYFVCVLCGDDEEPTPHARRHDKALCVRCNRLQRQVWRYGLSIAKMNAILRVQGWACALCKEEPDYESDYLRIDMPTFWHIDHDHSCCNTPYSCGGCVRGILCRDCNALRLPAYERLPEALQDSARFNGYLNNPPARSPEAEIRDADKRSNPAPFGSIMDAFFGR</sequence>